<proteinExistence type="predicted"/>
<dbReference type="GO" id="GO:0005634">
    <property type="term" value="C:nucleus"/>
    <property type="evidence" value="ECO:0007669"/>
    <property type="project" value="UniProtKB-SubCell"/>
</dbReference>
<evidence type="ECO:0000256" key="1">
    <source>
        <dbReference type="ARBA" id="ARBA00004123"/>
    </source>
</evidence>
<evidence type="ECO:0000313" key="10">
    <source>
        <dbReference type="EMBL" id="OQD63118.1"/>
    </source>
</evidence>
<dbReference type="GO" id="GO:0045944">
    <property type="term" value="P:positive regulation of transcription by RNA polymerase II"/>
    <property type="evidence" value="ECO:0007669"/>
    <property type="project" value="UniProtKB-ARBA"/>
</dbReference>
<dbReference type="EMBL" id="MDYM01000010">
    <property type="protein sequence ID" value="OQD63118.1"/>
    <property type="molecule type" value="Genomic_DNA"/>
</dbReference>
<dbReference type="PROSITE" id="PS00028">
    <property type="entry name" value="ZINC_FINGER_C2H2_1"/>
    <property type="match status" value="3"/>
</dbReference>
<evidence type="ECO:0000259" key="9">
    <source>
        <dbReference type="PROSITE" id="PS50157"/>
    </source>
</evidence>
<dbReference type="GO" id="GO:0000981">
    <property type="term" value="F:DNA-binding transcription factor activity, RNA polymerase II-specific"/>
    <property type="evidence" value="ECO:0007669"/>
    <property type="project" value="TreeGrafter"/>
</dbReference>
<organism evidence="10 11">
    <name type="scientific">Penicillium polonicum</name>
    <dbReference type="NCBI Taxonomy" id="60169"/>
    <lineage>
        <taxon>Eukaryota</taxon>
        <taxon>Fungi</taxon>
        <taxon>Dikarya</taxon>
        <taxon>Ascomycota</taxon>
        <taxon>Pezizomycotina</taxon>
        <taxon>Eurotiomycetes</taxon>
        <taxon>Eurotiomycetidae</taxon>
        <taxon>Eurotiales</taxon>
        <taxon>Aspergillaceae</taxon>
        <taxon>Penicillium</taxon>
    </lineage>
</organism>
<dbReference type="PANTHER" id="PTHR19818">
    <property type="entry name" value="ZINC FINGER PROTEIN ZIC AND GLI"/>
    <property type="match status" value="1"/>
</dbReference>
<reference evidence="11" key="1">
    <citation type="journal article" date="2017" name="Nat. Microbiol.">
        <title>Global analysis of biosynthetic gene clusters reveals vast potential of secondary metabolite production in Penicillium species.</title>
        <authorList>
            <person name="Nielsen J.C."/>
            <person name="Grijseels S."/>
            <person name="Prigent S."/>
            <person name="Ji B."/>
            <person name="Dainat J."/>
            <person name="Nielsen K.F."/>
            <person name="Frisvad J.C."/>
            <person name="Workman M."/>
            <person name="Nielsen J."/>
        </authorList>
    </citation>
    <scope>NUCLEOTIDE SEQUENCE [LARGE SCALE GENOMIC DNA]</scope>
    <source>
        <strain evidence="11">IBT 4502</strain>
    </source>
</reference>
<dbReference type="PROSITE" id="PS50157">
    <property type="entry name" value="ZINC_FINGER_C2H2_2"/>
    <property type="match status" value="3"/>
</dbReference>
<feature type="domain" description="C2H2-type" evidence="9">
    <location>
        <begin position="549"/>
        <end position="579"/>
    </location>
</feature>
<dbReference type="Gene3D" id="3.30.160.60">
    <property type="entry name" value="Classic Zinc Finger"/>
    <property type="match status" value="5"/>
</dbReference>
<accession>A0A1V6NEF6</accession>
<feature type="domain" description="C2H2-type" evidence="9">
    <location>
        <begin position="492"/>
        <end position="519"/>
    </location>
</feature>
<keyword evidence="5" id="KW-0862">Zinc</keyword>
<keyword evidence="3" id="KW-0677">Repeat</keyword>
<sequence length="598" mass="66367">MASQTQQGDFCLECNWESFHIDGKAAVDPSGVALQHHWNCSSHETQPSLPHCEVDEACCDVDDCALDCGSICGGFTGCDTSTVCSVTHCEDDNCEDDNCDNNHCEDDNCDNNHCDDTHCDTNHCEDNCDDNHCESIDPLCFEDCCDGTVSQDCGFDTLFGLNTPLSVDTGAFSSMAMGNHSVGHATKAMQNPLPGLVDSFQQENFLSSYQTHATRCEQDVSNHFECHDFQKDWQGMFAAPPVPTQAEVNPAEVFHMLGMCSDFSICQDQHVPEPPTGLDTFDKPKIDTSDAFNCFNPEHHHVHNHFKNPNDFNLQGIRKGPHRNHHRCRAHHHAHSHPYSPYSRQCRSSISSHLISSPGETPPPLEGDTSSVLTTPDFSPADSKLHICKWATEIHGIKAACGATFADCGALQEHLVASHMNTVNGAKGNGYYCCWEGCHRPDEPFSQKSKLQGHFLTHSNYKNFSCSVCGKAFARQATLDRHERSHRGDKPYTCKHCGKSFTDSSELKTHSRTHTGEKPFKCTWPGCNFTTGDSSNMSSHRLTHGERKHKCLFPGCTKSFTRPDQLKRHQRTTHKQESCSTLPSPSSDNFTMTPFTLV</sequence>
<gene>
    <name evidence="10" type="ORF">PENPOL_c010G04857</name>
</gene>
<dbReference type="Proteomes" id="UP000191408">
    <property type="component" value="Unassembled WGS sequence"/>
</dbReference>
<comment type="caution">
    <text evidence="10">The sequence shown here is derived from an EMBL/GenBank/DDBJ whole genome shotgun (WGS) entry which is preliminary data.</text>
</comment>
<keyword evidence="11" id="KW-1185">Reference proteome</keyword>
<dbReference type="InterPro" id="IPR050329">
    <property type="entry name" value="GLI_C2H2-zinc-finger"/>
</dbReference>
<evidence type="ECO:0000256" key="5">
    <source>
        <dbReference type="ARBA" id="ARBA00022833"/>
    </source>
</evidence>
<dbReference type="STRING" id="60169.A0A1V6NEF6"/>
<dbReference type="FunFam" id="3.30.160.60:FF:001704">
    <property type="entry name" value="C2H2 transcription factor, putative"/>
    <property type="match status" value="1"/>
</dbReference>
<dbReference type="InterPro" id="IPR036236">
    <property type="entry name" value="Znf_C2H2_sf"/>
</dbReference>
<protein>
    <recommendedName>
        <fullName evidence="9">C2H2-type domain-containing protein</fullName>
    </recommendedName>
</protein>
<feature type="region of interest" description="Disordered" evidence="8">
    <location>
        <begin position="306"/>
        <end position="345"/>
    </location>
</feature>
<comment type="subcellular location">
    <subcellularLocation>
        <location evidence="1">Nucleus</location>
    </subcellularLocation>
</comment>
<dbReference type="PANTHER" id="PTHR19818:SF139">
    <property type="entry name" value="PAIR-RULE PROTEIN ODD-PAIRED"/>
    <property type="match status" value="1"/>
</dbReference>
<evidence type="ECO:0000256" key="2">
    <source>
        <dbReference type="ARBA" id="ARBA00022723"/>
    </source>
</evidence>
<dbReference type="SUPFAM" id="SSF57667">
    <property type="entry name" value="beta-beta-alpha zinc fingers"/>
    <property type="match status" value="3"/>
</dbReference>
<name>A0A1V6NEF6_PENPO</name>
<evidence type="ECO:0000256" key="3">
    <source>
        <dbReference type="ARBA" id="ARBA00022737"/>
    </source>
</evidence>
<evidence type="ECO:0000256" key="6">
    <source>
        <dbReference type="ARBA" id="ARBA00023242"/>
    </source>
</evidence>
<dbReference type="GO" id="GO:0000978">
    <property type="term" value="F:RNA polymerase II cis-regulatory region sequence-specific DNA binding"/>
    <property type="evidence" value="ECO:0007669"/>
    <property type="project" value="TreeGrafter"/>
</dbReference>
<evidence type="ECO:0000256" key="7">
    <source>
        <dbReference type="PROSITE-ProRule" id="PRU00042"/>
    </source>
</evidence>
<evidence type="ECO:0000313" key="11">
    <source>
        <dbReference type="Proteomes" id="UP000191408"/>
    </source>
</evidence>
<dbReference type="AlphaFoldDB" id="A0A1V6NEF6"/>
<feature type="domain" description="C2H2-type" evidence="9">
    <location>
        <begin position="464"/>
        <end position="491"/>
    </location>
</feature>
<dbReference type="OrthoDB" id="3437960at2759"/>
<dbReference type="FunFam" id="3.30.160.60:FF:001498">
    <property type="entry name" value="Zinc finger protein 404"/>
    <property type="match status" value="1"/>
</dbReference>
<dbReference type="Pfam" id="PF00096">
    <property type="entry name" value="zf-C2H2"/>
    <property type="match status" value="3"/>
</dbReference>
<keyword evidence="4 7" id="KW-0863">Zinc-finger</keyword>
<evidence type="ECO:0000256" key="8">
    <source>
        <dbReference type="SAM" id="MobiDB-lite"/>
    </source>
</evidence>
<evidence type="ECO:0000256" key="4">
    <source>
        <dbReference type="ARBA" id="ARBA00022771"/>
    </source>
</evidence>
<dbReference type="GO" id="GO:0008270">
    <property type="term" value="F:zinc ion binding"/>
    <property type="evidence" value="ECO:0007669"/>
    <property type="project" value="UniProtKB-KW"/>
</dbReference>
<keyword evidence="2" id="KW-0479">Metal-binding</keyword>
<feature type="region of interest" description="Disordered" evidence="8">
    <location>
        <begin position="564"/>
        <end position="585"/>
    </location>
</feature>
<dbReference type="SMART" id="SM00355">
    <property type="entry name" value="ZnF_C2H2"/>
    <property type="match status" value="6"/>
</dbReference>
<feature type="compositionally biased region" description="Basic residues" evidence="8">
    <location>
        <begin position="319"/>
        <end position="336"/>
    </location>
</feature>
<keyword evidence="6" id="KW-0539">Nucleus</keyword>
<dbReference type="InterPro" id="IPR013087">
    <property type="entry name" value="Znf_C2H2_type"/>
</dbReference>